<dbReference type="RefSeq" id="WP_123272439.1">
    <property type="nucleotide sequence ID" value="NZ_RJJQ01000018.1"/>
</dbReference>
<keyword evidence="5" id="KW-1185">Reference proteome</keyword>
<feature type="domain" description="DUF4190" evidence="3">
    <location>
        <begin position="96"/>
        <end position="156"/>
    </location>
</feature>
<evidence type="ECO:0000313" key="4">
    <source>
        <dbReference type="EMBL" id="RNI19876.1"/>
    </source>
</evidence>
<keyword evidence="2" id="KW-0472">Membrane</keyword>
<organism evidence="4 5">
    <name type="scientific">Flexivirga caeni</name>
    <dbReference type="NCBI Taxonomy" id="2294115"/>
    <lineage>
        <taxon>Bacteria</taxon>
        <taxon>Bacillati</taxon>
        <taxon>Actinomycetota</taxon>
        <taxon>Actinomycetes</taxon>
        <taxon>Micrococcales</taxon>
        <taxon>Dermacoccaceae</taxon>
        <taxon>Flexivirga</taxon>
    </lineage>
</organism>
<dbReference type="AlphaFoldDB" id="A0A3M9M2Y2"/>
<feature type="compositionally biased region" description="Gly residues" evidence="1">
    <location>
        <begin position="32"/>
        <end position="42"/>
    </location>
</feature>
<feature type="compositionally biased region" description="Basic and acidic residues" evidence="1">
    <location>
        <begin position="1"/>
        <end position="15"/>
    </location>
</feature>
<comment type="caution">
    <text evidence="4">The sequence shown here is derived from an EMBL/GenBank/DDBJ whole genome shotgun (WGS) entry which is preliminary data.</text>
</comment>
<accession>A0A3M9M2Y2</accession>
<name>A0A3M9M2Y2_9MICO</name>
<dbReference type="Pfam" id="PF13828">
    <property type="entry name" value="DUF4190"/>
    <property type="match status" value="1"/>
</dbReference>
<keyword evidence="2" id="KW-1133">Transmembrane helix</keyword>
<gene>
    <name evidence="4" type="ORF">EFY87_15745</name>
</gene>
<evidence type="ECO:0000259" key="3">
    <source>
        <dbReference type="Pfam" id="PF13828"/>
    </source>
</evidence>
<sequence length="178" mass="18053">MSDPYGDRNVHEQETRAQPAVDPYAQPSGTPDGQGGYPGQSGYGQQSPYGTPGYGQPPTYGDASAYGQSPAYGAPAYGQQPYNPYAGYQPAPTNGMAIASFVTSLAGIFVFCGVSGIVGIILGIIALNRSKERQGAGRGMAIAGIVIGAVQLVLAIGLIIVIVIAAAHDQSTTGGATT</sequence>
<dbReference type="InterPro" id="IPR025241">
    <property type="entry name" value="DUF4190"/>
</dbReference>
<evidence type="ECO:0000313" key="5">
    <source>
        <dbReference type="Proteomes" id="UP000271678"/>
    </source>
</evidence>
<evidence type="ECO:0000256" key="1">
    <source>
        <dbReference type="SAM" id="MobiDB-lite"/>
    </source>
</evidence>
<reference evidence="4 5" key="1">
    <citation type="submission" date="2018-11" db="EMBL/GenBank/DDBJ databases">
        <title>Draft genome of Simplicispira Flexivirga sp. BO-16.</title>
        <authorList>
            <person name="Im W.T."/>
        </authorList>
    </citation>
    <scope>NUCLEOTIDE SEQUENCE [LARGE SCALE GENOMIC DNA]</scope>
    <source>
        <strain evidence="4 5">BO-16</strain>
    </source>
</reference>
<feature type="transmembrane region" description="Helical" evidence="2">
    <location>
        <begin position="98"/>
        <end position="127"/>
    </location>
</feature>
<feature type="transmembrane region" description="Helical" evidence="2">
    <location>
        <begin position="139"/>
        <end position="167"/>
    </location>
</feature>
<dbReference type="OrthoDB" id="4374883at2"/>
<dbReference type="Proteomes" id="UP000271678">
    <property type="component" value="Unassembled WGS sequence"/>
</dbReference>
<feature type="compositionally biased region" description="Low complexity" evidence="1">
    <location>
        <begin position="43"/>
        <end position="61"/>
    </location>
</feature>
<protein>
    <submittedName>
        <fullName evidence="4">DUF4190 domain-containing protein</fullName>
    </submittedName>
</protein>
<keyword evidence="2" id="KW-0812">Transmembrane</keyword>
<feature type="region of interest" description="Disordered" evidence="1">
    <location>
        <begin position="1"/>
        <end position="61"/>
    </location>
</feature>
<proteinExistence type="predicted"/>
<evidence type="ECO:0000256" key="2">
    <source>
        <dbReference type="SAM" id="Phobius"/>
    </source>
</evidence>
<dbReference type="EMBL" id="RJJQ01000018">
    <property type="protein sequence ID" value="RNI19876.1"/>
    <property type="molecule type" value="Genomic_DNA"/>
</dbReference>